<keyword evidence="3" id="KW-1185">Reference proteome</keyword>
<dbReference type="AlphaFoldDB" id="A0AAV6KB87"/>
<reference evidence="2" key="1">
    <citation type="submission" date="2020-08" db="EMBL/GenBank/DDBJ databases">
        <title>Plant Genome Project.</title>
        <authorList>
            <person name="Zhang R.-G."/>
        </authorList>
    </citation>
    <scope>NUCLEOTIDE SEQUENCE</scope>
    <source>
        <strain evidence="2">WSP0</strain>
        <tissue evidence="2">Leaf</tissue>
    </source>
</reference>
<feature type="region of interest" description="Disordered" evidence="1">
    <location>
        <begin position="33"/>
        <end position="88"/>
    </location>
</feature>
<dbReference type="Proteomes" id="UP000823749">
    <property type="component" value="Chromosome 5"/>
</dbReference>
<feature type="region of interest" description="Disordered" evidence="1">
    <location>
        <begin position="337"/>
        <end position="386"/>
    </location>
</feature>
<evidence type="ECO:0000313" key="2">
    <source>
        <dbReference type="EMBL" id="KAG5549589.1"/>
    </source>
</evidence>
<comment type="caution">
    <text evidence="2">The sequence shown here is derived from an EMBL/GenBank/DDBJ whole genome shotgun (WGS) entry which is preliminary data.</text>
</comment>
<feature type="compositionally biased region" description="Acidic residues" evidence="1">
    <location>
        <begin position="350"/>
        <end position="386"/>
    </location>
</feature>
<name>A0AAV6KB87_9ERIC</name>
<protein>
    <submittedName>
        <fullName evidence="2">Uncharacterized protein</fullName>
    </submittedName>
</protein>
<sequence>MEKGEKLHYSYNNPLLGVYRSSTLREMFDLEGSEPEFHSTGGMKTRGGSVVASSKRDKSVRRKPDNQAKAKGNPHNANKGEKVPQLPGGRSWFQAPYLDESDQFWRCMEQFGVVGKGPGHLLLGCPKAPAGEEEIVKPDYIYRFVVERCDFPFSCSAWKAHTPPPHAFKVWTIVPRDKGWIEVMFSRWCRDTHTSITTEGEIGSTLEDVAYLMQLSVNGQIDPSLDLTSDQDKIVEALKALQGLACGDPCLILFFVEVLDYVDRLCGQATKESKGVVRKRAKGEKLTSAKRQKVQCADDEVHSSSDGTFRAEGLLHAPRHGIGKSIENMTPIMEEIEGDGRHGSWSWESNNDDIEESEDEEEEEEGGEGDMQVDAEVEEEWQNAHS</sequence>
<dbReference type="EMBL" id="JACTNZ010000005">
    <property type="protein sequence ID" value="KAG5549589.1"/>
    <property type="molecule type" value="Genomic_DNA"/>
</dbReference>
<evidence type="ECO:0000313" key="3">
    <source>
        <dbReference type="Proteomes" id="UP000823749"/>
    </source>
</evidence>
<gene>
    <name evidence="2" type="ORF">RHGRI_014796</name>
</gene>
<organism evidence="2 3">
    <name type="scientific">Rhododendron griersonianum</name>
    <dbReference type="NCBI Taxonomy" id="479676"/>
    <lineage>
        <taxon>Eukaryota</taxon>
        <taxon>Viridiplantae</taxon>
        <taxon>Streptophyta</taxon>
        <taxon>Embryophyta</taxon>
        <taxon>Tracheophyta</taxon>
        <taxon>Spermatophyta</taxon>
        <taxon>Magnoliopsida</taxon>
        <taxon>eudicotyledons</taxon>
        <taxon>Gunneridae</taxon>
        <taxon>Pentapetalae</taxon>
        <taxon>asterids</taxon>
        <taxon>Ericales</taxon>
        <taxon>Ericaceae</taxon>
        <taxon>Ericoideae</taxon>
        <taxon>Rhodoreae</taxon>
        <taxon>Rhododendron</taxon>
    </lineage>
</organism>
<accession>A0AAV6KB87</accession>
<feature type="region of interest" description="Disordered" evidence="1">
    <location>
        <begin position="288"/>
        <end position="314"/>
    </location>
</feature>
<proteinExistence type="predicted"/>
<feature type="compositionally biased region" description="Basic and acidic residues" evidence="1">
    <location>
        <begin position="54"/>
        <end position="68"/>
    </location>
</feature>
<evidence type="ECO:0000256" key="1">
    <source>
        <dbReference type="SAM" id="MobiDB-lite"/>
    </source>
</evidence>